<organism evidence="1 2">
    <name type="scientific">Nyavirus midwayense</name>
    <dbReference type="NCBI Taxonomy" id="644609"/>
    <lineage>
        <taxon>Viruses</taxon>
        <taxon>Riboviria</taxon>
        <taxon>Orthornavirae</taxon>
        <taxon>Negarnaviricota</taxon>
        <taxon>Haploviricotina</taxon>
        <taxon>Monjiviricetes</taxon>
        <taxon>Mononegavirales</taxon>
        <taxon>Nyamiviridae</taxon>
        <taxon>Nyavirus</taxon>
    </lineage>
</organism>
<keyword evidence="2" id="KW-1185">Reference proteome</keyword>
<protein>
    <submittedName>
        <fullName evidence="1">ORF IV</fullName>
    </submittedName>
</protein>
<name>C4NFL1_9MONO</name>
<dbReference type="GeneID" id="7901588"/>
<dbReference type="OrthoDB" id="24962at10239"/>
<dbReference type="RefSeq" id="YP_002905333.1">
    <property type="nucleotide sequence ID" value="NC_012702.1"/>
</dbReference>
<proteinExistence type="predicted"/>
<dbReference type="EMBL" id="FJ554525">
    <property type="protein sequence ID" value="ACQ94977.1"/>
    <property type="molecule type" value="Genomic_RNA"/>
</dbReference>
<dbReference type="KEGG" id="vg:7901588"/>
<sequence length="132" mass="15331">MQVRAKEASVWYQVKVKTPMRDVSLAVPVCRVPRKGEFEQRPDPKVFKDSKACIFIHDRKPYLRIELDPERASGQKDKTKIPQSQVVCLAPYGWKVRDFAAHPLQVRYEQVVFKEPCAPLLDESNPFLFSQE</sequence>
<dbReference type="Proteomes" id="UP000119000">
    <property type="component" value="Segment"/>
</dbReference>
<reference evidence="1 2" key="1">
    <citation type="journal article" date="2009" name="J. Virol.">
        <title>Nyamanini and midway viruses define a novel taxon of RNA viruses in the order Mononegavirales.</title>
        <authorList>
            <person name="Mihindukulasuriya K.A."/>
            <person name="Nguyen N.L."/>
            <person name="Wu G."/>
            <person name="Huang H.V."/>
            <person name="da Rosa A.P."/>
            <person name="Popov V.L."/>
            <person name="Tesh R.B."/>
            <person name="Wang D."/>
        </authorList>
    </citation>
    <scope>NUCLEOTIDE SEQUENCE [LARGE SCALE GENOMIC DNA]</scope>
    <source>
        <strain evidence="1">RML47153</strain>
    </source>
</reference>
<evidence type="ECO:0000313" key="2">
    <source>
        <dbReference type="Proteomes" id="UP000119000"/>
    </source>
</evidence>
<evidence type="ECO:0000313" key="1">
    <source>
        <dbReference type="EMBL" id="ACQ94977.1"/>
    </source>
</evidence>
<accession>C4NFL1</accession>